<evidence type="ECO:0000256" key="5">
    <source>
        <dbReference type="SAM" id="SignalP"/>
    </source>
</evidence>
<keyword evidence="4" id="KW-0798">TonB box</keyword>
<keyword evidence="9" id="KW-1185">Reference proteome</keyword>
<protein>
    <submittedName>
        <fullName evidence="8">TonB-dependent receptor</fullName>
    </submittedName>
</protein>
<evidence type="ECO:0000313" key="8">
    <source>
        <dbReference type="EMBL" id="SDL48504.1"/>
    </source>
</evidence>
<dbReference type="Pfam" id="PF07715">
    <property type="entry name" value="Plug"/>
    <property type="match status" value="1"/>
</dbReference>
<feature type="domain" description="TonB-dependent receptor-like beta-barrel" evidence="6">
    <location>
        <begin position="509"/>
        <end position="1004"/>
    </location>
</feature>
<keyword evidence="5" id="KW-0732">Signal</keyword>
<evidence type="ECO:0000313" key="9">
    <source>
        <dbReference type="Proteomes" id="UP000183200"/>
    </source>
</evidence>
<organism evidence="8 9">
    <name type="scientific">Pedobacter steynii</name>
    <dbReference type="NCBI Taxonomy" id="430522"/>
    <lineage>
        <taxon>Bacteria</taxon>
        <taxon>Pseudomonadati</taxon>
        <taxon>Bacteroidota</taxon>
        <taxon>Sphingobacteriia</taxon>
        <taxon>Sphingobacteriales</taxon>
        <taxon>Sphingobacteriaceae</taxon>
        <taxon>Pedobacter</taxon>
    </lineage>
</organism>
<comment type="similarity">
    <text evidence="4">Belongs to the TonB-dependent receptor family.</text>
</comment>
<dbReference type="Pfam" id="PF13620">
    <property type="entry name" value="CarboxypepD_reg"/>
    <property type="match status" value="1"/>
</dbReference>
<dbReference type="PANTHER" id="PTHR40980">
    <property type="entry name" value="PLUG DOMAIN-CONTAINING PROTEIN"/>
    <property type="match status" value="1"/>
</dbReference>
<feature type="domain" description="TonB-dependent receptor plug" evidence="7">
    <location>
        <begin position="223"/>
        <end position="306"/>
    </location>
</feature>
<evidence type="ECO:0000259" key="7">
    <source>
        <dbReference type="Pfam" id="PF07715"/>
    </source>
</evidence>
<comment type="subcellular location">
    <subcellularLocation>
        <location evidence="1 4">Cell outer membrane</location>
    </subcellularLocation>
</comment>
<dbReference type="InterPro" id="IPR000531">
    <property type="entry name" value="Beta-barrel_TonB"/>
</dbReference>
<sequence>MKCSLVVLIAQFTFTGVIWAATANRQNIDQVKVDLKFRQSSLQQSLLTLQKKSGVQISFADQLLSKETKKITMDARQISVREAIKNFLEKTNLTYRLERDYVIIDAKPVPLQRGRISGKITDDKGETLPGASVKVLETNYGTQTSVDGGYILNLPPGTYTLEFSYVSFQAQRVTGVMVTEGKNTPLNIALKADSKGLKEVVVSSGYKKASVAGLLVRQKNASEVSNGISAEEISRTPDKNLGESLKRVSGVSTVDNKFVIVRGIGERYNTATLDGAVLPSTETQTRNFSFDLIPTNLVENVVVSKTVTPDMNASFGGGLIQITTKDIPAENFMSFGAGTSYNDQSTGKDFFSHERGQYDYLGFDDGRRSFPKDLVHTDRGIVPNIELTEEQFQQKVDAQSKRFTKDNFTLYKYKAAPSQNYQFTIGRLMALDTNGKRKLGFTGSLTYRNTQNITEFDQQRRGDWNFNSNNFGAMYGFNTTLGALLNVGLQLGKNRFSLRNTYTHLYDNTLVRTIGYDNDSGSDDYANGKPYNRIQEVDDPTFTDLLQNKLTGQHQLGKTKIEWNLARTAIDRKEKDLGITTSMPVLIGKEYRYFYLASSQIESRLDVASRHSYHNQEHNYSWGFDASRPLAVGGIRNIIKTGYFGIQKSAAFGWQIAALVYSKARADSLRYIPIGEMVNPDNFGANGYNYATTQYFLNGYEGKSNTQAGYLMLDTRFTEKLRLVWGVRGEYYKYTEIRNDQILRGASEFKLPHEKAWRWLPSANLTYSPISQLNIRAAMSSSVVRPELMDNSQFFRYDPGLGAQFGNLGLSSTKIDGYDFKTEWFPGLGEILSVGAFYKKFDKPVELTFSIATGNINYYIENASSAKVYGLEFEFRKNLDFINKNKILSNLTVYGNLTLQKSTVNGAYRLKNTDPDDPGSTLVPYKQERPMYGQSPYLVNAGIQYGGEHLGINLAYNKSGYKTYIVSFFTNQMEYEMPREQIDAQISYRFFKKKLEVKLNAGNLSNAASRYFNNTGSYEKNPESVAGDRTDNGFRLKEGFTDKFEAGDQVRISRKFGRTYSTSLTYNF</sequence>
<gene>
    <name evidence="8" type="ORF">SAMN05421820_101565</name>
</gene>
<evidence type="ECO:0000256" key="3">
    <source>
        <dbReference type="ARBA" id="ARBA00023237"/>
    </source>
</evidence>
<reference evidence="9" key="1">
    <citation type="submission" date="2016-10" db="EMBL/GenBank/DDBJ databases">
        <authorList>
            <person name="Varghese N."/>
            <person name="Submissions S."/>
        </authorList>
    </citation>
    <scope>NUCLEOTIDE SEQUENCE [LARGE SCALE GENOMIC DNA]</scope>
    <source>
        <strain evidence="9">DSM 19110</strain>
    </source>
</reference>
<dbReference type="SUPFAM" id="SSF49464">
    <property type="entry name" value="Carboxypeptidase regulatory domain-like"/>
    <property type="match status" value="1"/>
</dbReference>
<evidence type="ECO:0000259" key="6">
    <source>
        <dbReference type="Pfam" id="PF00593"/>
    </source>
</evidence>
<dbReference type="Gene3D" id="2.60.40.1120">
    <property type="entry name" value="Carboxypeptidase-like, regulatory domain"/>
    <property type="match status" value="1"/>
</dbReference>
<dbReference type="RefSeq" id="WP_172664802.1">
    <property type="nucleotide sequence ID" value="NZ_FNGY01000001.1"/>
</dbReference>
<dbReference type="Pfam" id="PF00593">
    <property type="entry name" value="TonB_dep_Rec_b-barrel"/>
    <property type="match status" value="1"/>
</dbReference>
<dbReference type="Gene3D" id="3.55.50.30">
    <property type="match status" value="1"/>
</dbReference>
<dbReference type="InterPro" id="IPR036942">
    <property type="entry name" value="Beta-barrel_TonB_sf"/>
</dbReference>
<feature type="chain" id="PRO_5010194101" evidence="5">
    <location>
        <begin position="21"/>
        <end position="1068"/>
    </location>
</feature>
<dbReference type="EMBL" id="FNGY01000001">
    <property type="protein sequence ID" value="SDL48504.1"/>
    <property type="molecule type" value="Genomic_DNA"/>
</dbReference>
<dbReference type="Proteomes" id="UP000183200">
    <property type="component" value="Unassembled WGS sequence"/>
</dbReference>
<keyword evidence="8" id="KW-0675">Receptor</keyword>
<dbReference type="Gene3D" id="2.170.130.10">
    <property type="entry name" value="TonB-dependent receptor, plug domain"/>
    <property type="match status" value="1"/>
</dbReference>
<dbReference type="InterPro" id="IPR037066">
    <property type="entry name" value="Plug_dom_sf"/>
</dbReference>
<proteinExistence type="inferred from homology"/>
<evidence type="ECO:0000256" key="4">
    <source>
        <dbReference type="RuleBase" id="RU003357"/>
    </source>
</evidence>
<feature type="signal peptide" evidence="5">
    <location>
        <begin position="1"/>
        <end position="20"/>
    </location>
</feature>
<dbReference type="GO" id="GO:0009279">
    <property type="term" value="C:cell outer membrane"/>
    <property type="evidence" value="ECO:0007669"/>
    <property type="project" value="UniProtKB-SubCell"/>
</dbReference>
<dbReference type="SUPFAM" id="SSF56935">
    <property type="entry name" value="Porins"/>
    <property type="match status" value="1"/>
</dbReference>
<dbReference type="InterPro" id="IPR012910">
    <property type="entry name" value="Plug_dom"/>
</dbReference>
<name>A0A1G9KG57_9SPHI</name>
<keyword evidence="3" id="KW-0998">Cell outer membrane</keyword>
<dbReference type="Gene3D" id="2.40.170.20">
    <property type="entry name" value="TonB-dependent receptor, beta-barrel domain"/>
    <property type="match status" value="1"/>
</dbReference>
<keyword evidence="2 4" id="KW-0472">Membrane</keyword>
<accession>A0A1G9KG57</accession>
<dbReference type="InterPro" id="IPR008969">
    <property type="entry name" value="CarboxyPept-like_regulatory"/>
</dbReference>
<dbReference type="PANTHER" id="PTHR40980:SF4">
    <property type="entry name" value="TONB-DEPENDENT RECEPTOR-LIKE BETA-BARREL DOMAIN-CONTAINING PROTEIN"/>
    <property type="match status" value="1"/>
</dbReference>
<evidence type="ECO:0000256" key="1">
    <source>
        <dbReference type="ARBA" id="ARBA00004442"/>
    </source>
</evidence>
<evidence type="ECO:0000256" key="2">
    <source>
        <dbReference type="ARBA" id="ARBA00023136"/>
    </source>
</evidence>
<dbReference type="AlphaFoldDB" id="A0A1G9KG57"/>